<dbReference type="STRING" id="897.B2D07_19800"/>
<accession>S7TKT2</accession>
<reference evidence="1 2" key="1">
    <citation type="journal article" date="2013" name="Genome Announc.">
        <title>Draft genome sequences for three mercury-methylating, sulfate-reducing bacteria.</title>
        <authorList>
            <person name="Brown S.D."/>
            <person name="Hurt R.A.Jr."/>
            <person name="Gilmour C.C."/>
            <person name="Elias D.A."/>
        </authorList>
    </citation>
    <scope>NUCLEOTIDE SEQUENCE [LARGE SCALE GENOMIC DNA]</scope>
    <source>
        <strain evidence="1 2">DSM 2059</strain>
    </source>
</reference>
<organism evidence="1 2">
    <name type="scientific">Desulfococcus multivorans DSM 2059</name>
    <dbReference type="NCBI Taxonomy" id="1121405"/>
    <lineage>
        <taxon>Bacteria</taxon>
        <taxon>Pseudomonadati</taxon>
        <taxon>Thermodesulfobacteriota</taxon>
        <taxon>Desulfobacteria</taxon>
        <taxon>Desulfobacterales</taxon>
        <taxon>Desulfococcaceae</taxon>
        <taxon>Desulfococcus</taxon>
    </lineage>
</organism>
<evidence type="ECO:0000313" key="1">
    <source>
        <dbReference type="EMBL" id="EPR37802.1"/>
    </source>
</evidence>
<name>S7TKT2_DESML</name>
<dbReference type="Proteomes" id="UP000014977">
    <property type="component" value="Unassembled WGS sequence"/>
</dbReference>
<proteinExistence type="predicted"/>
<dbReference type="eggNOG" id="ENOG5033IAX">
    <property type="taxonomic scope" value="Bacteria"/>
</dbReference>
<gene>
    <name evidence="1" type="ORF">dsmv_2964</name>
</gene>
<protein>
    <submittedName>
        <fullName evidence="1">Uncharacterized protein</fullName>
    </submittedName>
</protein>
<sequence>MGKITIKVNTKGYGNKKLSKTISVLTNDPTQESLVLQIEGHVDRFVDIKPTRVRMTGQVGQEIFKEVSIVPVEKYPFRILDASPQKEGNIRVAVTEDKDKKAYRLTIFNLRQEKTRYYDAVIIKTDSSIRPELTISVYCNIAEKREKRDGQG</sequence>
<keyword evidence="2" id="KW-1185">Reference proteome</keyword>
<dbReference type="AlphaFoldDB" id="S7TKT2"/>
<dbReference type="OrthoDB" id="5420927at2"/>
<dbReference type="EMBL" id="ATHJ01000098">
    <property type="protein sequence ID" value="EPR37802.1"/>
    <property type="molecule type" value="Genomic_DNA"/>
</dbReference>
<comment type="caution">
    <text evidence="1">The sequence shown here is derived from an EMBL/GenBank/DDBJ whole genome shotgun (WGS) entry which is preliminary data.</text>
</comment>
<evidence type="ECO:0000313" key="2">
    <source>
        <dbReference type="Proteomes" id="UP000014977"/>
    </source>
</evidence>